<evidence type="ECO:0000313" key="2">
    <source>
        <dbReference type="Proteomes" id="UP000284250"/>
    </source>
</evidence>
<gene>
    <name evidence="1" type="ORF">D0T11_06885</name>
</gene>
<protein>
    <submittedName>
        <fullName evidence="1">Uncharacterized protein</fullName>
    </submittedName>
</protein>
<sequence>MLLYPATDWPLLFPLPHRASSGALTEVCSPADAEAWPRVREPNPWVVAGWYDEGRILQIGDYLIGDENCSLLYGLPIIRY</sequence>
<evidence type="ECO:0000313" key="1">
    <source>
        <dbReference type="EMBL" id="RIY11528.1"/>
    </source>
</evidence>
<reference evidence="1 2" key="1">
    <citation type="submission" date="2018-09" db="EMBL/GenBank/DDBJ databases">
        <authorList>
            <person name="Zeman M."/>
            <person name="Pardy F."/>
        </authorList>
    </citation>
    <scope>NUCLEOTIDE SEQUENCE [LARGE SCALE GENOMIC DNA]</scope>
    <source>
        <strain evidence="1 2">CCM 8852</strain>
    </source>
</reference>
<organism evidence="1 2">
    <name type="scientific">Hymenobacter rubripertinctus</name>
    <dbReference type="NCBI Taxonomy" id="2029981"/>
    <lineage>
        <taxon>Bacteria</taxon>
        <taxon>Pseudomonadati</taxon>
        <taxon>Bacteroidota</taxon>
        <taxon>Cytophagia</taxon>
        <taxon>Cytophagales</taxon>
        <taxon>Hymenobacteraceae</taxon>
        <taxon>Hymenobacter</taxon>
    </lineage>
</organism>
<name>A0A418R2B6_9BACT</name>
<dbReference type="EMBL" id="QYCN01000008">
    <property type="protein sequence ID" value="RIY11528.1"/>
    <property type="molecule type" value="Genomic_DNA"/>
</dbReference>
<keyword evidence="2" id="KW-1185">Reference proteome</keyword>
<comment type="caution">
    <text evidence="1">The sequence shown here is derived from an EMBL/GenBank/DDBJ whole genome shotgun (WGS) entry which is preliminary data.</text>
</comment>
<dbReference type="AlphaFoldDB" id="A0A418R2B6"/>
<proteinExistence type="predicted"/>
<dbReference type="Proteomes" id="UP000284250">
    <property type="component" value="Unassembled WGS sequence"/>
</dbReference>
<accession>A0A418R2B6</accession>
<reference evidence="1 2" key="2">
    <citation type="submission" date="2019-01" db="EMBL/GenBank/DDBJ databases">
        <title>Hymenobacter humicola sp. nov., isolated from soils in Antarctica.</title>
        <authorList>
            <person name="Sedlacek I."/>
            <person name="Holochova P."/>
            <person name="Kralova S."/>
            <person name="Pantucek R."/>
            <person name="Stankova E."/>
            <person name="Vrbovska V."/>
            <person name="Kristofova L."/>
            <person name="Svec P."/>
            <person name="Busse H.-J."/>
        </authorList>
    </citation>
    <scope>NUCLEOTIDE SEQUENCE [LARGE SCALE GENOMIC DNA]</scope>
    <source>
        <strain evidence="1 2">CCM 8852</strain>
    </source>
</reference>